<organism evidence="1 2">
    <name type="scientific">Polyplosphaeria fusca</name>
    <dbReference type="NCBI Taxonomy" id="682080"/>
    <lineage>
        <taxon>Eukaryota</taxon>
        <taxon>Fungi</taxon>
        <taxon>Dikarya</taxon>
        <taxon>Ascomycota</taxon>
        <taxon>Pezizomycotina</taxon>
        <taxon>Dothideomycetes</taxon>
        <taxon>Pleosporomycetidae</taxon>
        <taxon>Pleosporales</taxon>
        <taxon>Tetraplosphaeriaceae</taxon>
        <taxon>Polyplosphaeria</taxon>
    </lineage>
</organism>
<name>A0A9P4UXA4_9PLEO</name>
<dbReference type="AlphaFoldDB" id="A0A9P4UXA4"/>
<feature type="non-terminal residue" evidence="1">
    <location>
        <position position="1"/>
    </location>
</feature>
<dbReference type="Proteomes" id="UP000799444">
    <property type="component" value="Unassembled WGS sequence"/>
</dbReference>
<dbReference type="EMBL" id="ML996272">
    <property type="protein sequence ID" value="KAF2728638.1"/>
    <property type="molecule type" value="Genomic_DNA"/>
</dbReference>
<dbReference type="Pfam" id="PF09962">
    <property type="entry name" value="DUF2196"/>
    <property type="match status" value="1"/>
</dbReference>
<dbReference type="NCBIfam" id="TIGR03833">
    <property type="entry name" value="YwbE family protein"/>
    <property type="match status" value="1"/>
</dbReference>
<accession>A0A9P4UXA4</accession>
<evidence type="ECO:0000313" key="1">
    <source>
        <dbReference type="EMBL" id="KAF2728638.1"/>
    </source>
</evidence>
<dbReference type="PANTHER" id="PTHR40069:SF1">
    <property type="entry name" value="YWBE PROTEIN"/>
    <property type="match status" value="1"/>
</dbReference>
<comment type="caution">
    <text evidence="1">The sequence shown here is derived from an EMBL/GenBank/DDBJ whole genome shotgun (WGS) entry which is preliminary data.</text>
</comment>
<proteinExistence type="predicted"/>
<feature type="non-terminal residue" evidence="1">
    <location>
        <position position="168"/>
    </location>
</feature>
<gene>
    <name evidence="1" type="ORF">EJ04DRAFT_399315</name>
</gene>
<keyword evidence="2" id="KW-1185">Reference proteome</keyword>
<dbReference type="OrthoDB" id="20105at2759"/>
<evidence type="ECO:0000313" key="2">
    <source>
        <dbReference type="Proteomes" id="UP000799444"/>
    </source>
</evidence>
<dbReference type="PANTHER" id="PTHR40069">
    <property type="entry name" value="YWBE PROTEIN"/>
    <property type="match status" value="1"/>
</dbReference>
<sequence>YAPVPPHASINPGTPVSIVQKQDQRTGHQVQGFVSGVLTRGNHERGVKVRLRDGRVGRVQRLVSDAEGLAGEGVVGGAEAGLGRGGMQYGYVADVRGDGYLWDENRERSLGEYFGHLGLEEREQRYEGWGAEERDAVPELMSAMVQCPVCANFEGDARAVAHHVEGHY</sequence>
<protein>
    <submittedName>
        <fullName evidence="1">Uncharacterized protein</fullName>
    </submittedName>
</protein>
<reference evidence="1" key="1">
    <citation type="journal article" date="2020" name="Stud. Mycol.">
        <title>101 Dothideomycetes genomes: a test case for predicting lifestyles and emergence of pathogens.</title>
        <authorList>
            <person name="Haridas S."/>
            <person name="Albert R."/>
            <person name="Binder M."/>
            <person name="Bloem J."/>
            <person name="Labutti K."/>
            <person name="Salamov A."/>
            <person name="Andreopoulos B."/>
            <person name="Baker S."/>
            <person name="Barry K."/>
            <person name="Bills G."/>
            <person name="Bluhm B."/>
            <person name="Cannon C."/>
            <person name="Castanera R."/>
            <person name="Culley D."/>
            <person name="Daum C."/>
            <person name="Ezra D."/>
            <person name="Gonzalez J."/>
            <person name="Henrissat B."/>
            <person name="Kuo A."/>
            <person name="Liang C."/>
            <person name="Lipzen A."/>
            <person name="Lutzoni F."/>
            <person name="Magnuson J."/>
            <person name="Mondo S."/>
            <person name="Nolan M."/>
            <person name="Ohm R."/>
            <person name="Pangilinan J."/>
            <person name="Park H.-J."/>
            <person name="Ramirez L."/>
            <person name="Alfaro M."/>
            <person name="Sun H."/>
            <person name="Tritt A."/>
            <person name="Yoshinaga Y."/>
            <person name="Zwiers L.-H."/>
            <person name="Turgeon B."/>
            <person name="Goodwin S."/>
            <person name="Spatafora J."/>
            <person name="Crous P."/>
            <person name="Grigoriev I."/>
        </authorList>
    </citation>
    <scope>NUCLEOTIDE SEQUENCE</scope>
    <source>
        <strain evidence="1">CBS 125425</strain>
    </source>
</reference>
<dbReference type="InterPro" id="IPR019240">
    <property type="entry name" value="DUF2196"/>
</dbReference>